<reference evidence="1" key="1">
    <citation type="submission" date="2021-06" db="EMBL/GenBank/DDBJ databases">
        <authorList>
            <person name="Kallberg Y."/>
            <person name="Tangrot J."/>
            <person name="Rosling A."/>
        </authorList>
    </citation>
    <scope>NUCLEOTIDE SEQUENCE</scope>
    <source>
        <strain evidence="1">AU212A</strain>
    </source>
</reference>
<feature type="non-terminal residue" evidence="1">
    <location>
        <position position="167"/>
    </location>
</feature>
<organism evidence="1 2">
    <name type="scientific">Scutellospora calospora</name>
    <dbReference type="NCBI Taxonomy" id="85575"/>
    <lineage>
        <taxon>Eukaryota</taxon>
        <taxon>Fungi</taxon>
        <taxon>Fungi incertae sedis</taxon>
        <taxon>Mucoromycota</taxon>
        <taxon>Glomeromycotina</taxon>
        <taxon>Glomeromycetes</taxon>
        <taxon>Diversisporales</taxon>
        <taxon>Gigasporaceae</taxon>
        <taxon>Scutellospora</taxon>
    </lineage>
</organism>
<sequence length="167" mass="19647">MCLHVFCAGFAIFQHKTIKDSQGKDYYLLIILFLIFFPVVVIPIIWIIMINRLAIDSTNLVFLVLFSSFERYQKQALLLACVFILILSLTRNVSYYTHHVHDDFLATSTAIIQYKLRDALDKARLYKSQDKNQNGDDKNIEMKQLIDKMQKEIDEMKKKLSYENQNE</sequence>
<proteinExistence type="predicted"/>
<gene>
    <name evidence="1" type="ORF">SCALOS_LOCUS6322</name>
</gene>
<dbReference type="EMBL" id="CAJVPM010011840">
    <property type="protein sequence ID" value="CAG8584138.1"/>
    <property type="molecule type" value="Genomic_DNA"/>
</dbReference>
<keyword evidence="2" id="KW-1185">Reference proteome</keyword>
<protein>
    <submittedName>
        <fullName evidence="1">5416_t:CDS:1</fullName>
    </submittedName>
</protein>
<accession>A0ACA9MCR6</accession>
<evidence type="ECO:0000313" key="1">
    <source>
        <dbReference type="EMBL" id="CAG8584138.1"/>
    </source>
</evidence>
<evidence type="ECO:0000313" key="2">
    <source>
        <dbReference type="Proteomes" id="UP000789860"/>
    </source>
</evidence>
<comment type="caution">
    <text evidence="1">The sequence shown here is derived from an EMBL/GenBank/DDBJ whole genome shotgun (WGS) entry which is preliminary data.</text>
</comment>
<dbReference type="Proteomes" id="UP000789860">
    <property type="component" value="Unassembled WGS sequence"/>
</dbReference>
<name>A0ACA9MCR6_9GLOM</name>